<evidence type="ECO:0000313" key="2">
    <source>
        <dbReference type="EMBL" id="OJG19306.1"/>
    </source>
</evidence>
<keyword evidence="1" id="KW-0812">Transmembrane</keyword>
<name>A0A1L8RHR8_9ENTE</name>
<keyword evidence="1" id="KW-1133">Transmembrane helix</keyword>
<protein>
    <submittedName>
        <fullName evidence="2">Uncharacterized protein</fullName>
    </submittedName>
</protein>
<comment type="caution">
    <text evidence="2">The sequence shown here is derived from an EMBL/GenBank/DDBJ whole genome shotgun (WGS) entry which is preliminary data.</text>
</comment>
<keyword evidence="1" id="KW-0472">Membrane</keyword>
<feature type="transmembrane region" description="Helical" evidence="1">
    <location>
        <begin position="29"/>
        <end position="47"/>
    </location>
</feature>
<evidence type="ECO:0000313" key="3">
    <source>
        <dbReference type="Proteomes" id="UP000181884"/>
    </source>
</evidence>
<organism evidence="2 3">
    <name type="scientific">Enterococcus canis</name>
    <dbReference type="NCBI Taxonomy" id="214095"/>
    <lineage>
        <taxon>Bacteria</taxon>
        <taxon>Bacillati</taxon>
        <taxon>Bacillota</taxon>
        <taxon>Bacilli</taxon>
        <taxon>Lactobacillales</taxon>
        <taxon>Enterococcaceae</taxon>
        <taxon>Enterococcus</taxon>
    </lineage>
</organism>
<reference evidence="2 3" key="1">
    <citation type="submission" date="2014-12" db="EMBL/GenBank/DDBJ databases">
        <title>Draft genome sequences of 29 type strains of Enterococci.</title>
        <authorList>
            <person name="Zhong Z."/>
            <person name="Sun Z."/>
            <person name="Liu W."/>
            <person name="Zhang W."/>
            <person name="Zhang H."/>
        </authorList>
    </citation>
    <scope>NUCLEOTIDE SEQUENCE [LARGE SCALE GENOMIC DNA]</scope>
    <source>
        <strain evidence="2 3">DSM 17029</strain>
    </source>
</reference>
<keyword evidence="3" id="KW-1185">Reference proteome</keyword>
<dbReference type="Proteomes" id="UP000181884">
    <property type="component" value="Unassembled WGS sequence"/>
</dbReference>
<sequence length="192" mass="22233">MDLWTKFKERVLFYWDQTVTTVLTYKKQSVIGGLVVIIALFVIAFFIPSVQANIRRSQIDALVTKPSSEKIVYFDYDEGDQKIRSAKGVSVIFVQPNGENYDELIKVLSNDKKLAELNRPIYIYPILYRKDDIVQKYKLEQPITAIFFENGKEENRFETADTSKLADELIPELNRLPMANIKELQEEAKDGK</sequence>
<gene>
    <name evidence="2" type="ORF">RU97_GL000877</name>
</gene>
<accession>A0A1L8RHR8</accession>
<proteinExistence type="predicted"/>
<evidence type="ECO:0000256" key="1">
    <source>
        <dbReference type="SAM" id="Phobius"/>
    </source>
</evidence>
<dbReference type="RefSeq" id="WP_067389717.1">
    <property type="nucleotide sequence ID" value="NZ_JXKH01000002.1"/>
</dbReference>
<dbReference type="AlphaFoldDB" id="A0A1L8RHR8"/>
<dbReference type="STRING" id="214095.RU97_GL000877"/>
<dbReference type="EMBL" id="JXKH01000002">
    <property type="protein sequence ID" value="OJG19306.1"/>
    <property type="molecule type" value="Genomic_DNA"/>
</dbReference>